<dbReference type="WBParaSite" id="ACRNAN_Path_643.g2394.t1">
    <property type="protein sequence ID" value="ACRNAN_Path_643.g2394.t1"/>
    <property type="gene ID" value="ACRNAN_Path_643.g2394"/>
</dbReference>
<dbReference type="SUPFAM" id="SSF52540">
    <property type="entry name" value="P-loop containing nucleoside triphosphate hydrolases"/>
    <property type="match status" value="1"/>
</dbReference>
<evidence type="ECO:0000259" key="1">
    <source>
        <dbReference type="Pfam" id="PF00625"/>
    </source>
</evidence>
<dbReference type="Pfam" id="PF00625">
    <property type="entry name" value="Guanylate_kin"/>
    <property type="match status" value="1"/>
</dbReference>
<sequence length="248" mass="28584">IFDLDWWIARLVISTSNQNHSELGFVPSPRKLQQWRVDVPREGARRRRAWSLLRKKTISNAENHQATESEETPPYEVVPCIRPICLVGPSLKGFQVTDMLHKAVVDVLTNHFKDRIMVVPLNTPSLSPTFDMTKLPSSEVEKIFEISTEMKLILLESENINHPKQFARSTLAPIFIYLKISDIKVFQHLTKFQGVNRKDAKRQLIFAVNLAKCPNDSFDLIVEENTLATATDQILKFLENYWDATHLF</sequence>
<evidence type="ECO:0000313" key="2">
    <source>
        <dbReference type="Proteomes" id="UP000887540"/>
    </source>
</evidence>
<dbReference type="Gene3D" id="3.40.50.300">
    <property type="entry name" value="P-loop containing nucleotide triphosphate hydrolases"/>
    <property type="match status" value="1"/>
</dbReference>
<dbReference type="Proteomes" id="UP000887540">
    <property type="component" value="Unplaced"/>
</dbReference>
<name>A0A914C9R4_9BILA</name>
<dbReference type="AlphaFoldDB" id="A0A914C9R4"/>
<dbReference type="InterPro" id="IPR027417">
    <property type="entry name" value="P-loop_NTPase"/>
</dbReference>
<reference evidence="3" key="1">
    <citation type="submission" date="2022-11" db="UniProtKB">
        <authorList>
            <consortium name="WormBaseParasite"/>
        </authorList>
    </citation>
    <scope>IDENTIFICATION</scope>
</reference>
<dbReference type="Gene3D" id="2.30.30.40">
    <property type="entry name" value="SH3 Domains"/>
    <property type="match status" value="1"/>
</dbReference>
<protein>
    <submittedName>
        <fullName evidence="3">Guanylate kinase/L-type calcium channel beta subunit domain-containing protein</fullName>
    </submittedName>
</protein>
<dbReference type="InterPro" id="IPR008145">
    <property type="entry name" value="GK/Ca_channel_bsu"/>
</dbReference>
<proteinExistence type="predicted"/>
<dbReference type="PANTHER" id="PTHR11824">
    <property type="entry name" value="VOLTAGE-DEPENDENT CALCIUM CHANNEL BETA SUBUNIT"/>
    <property type="match status" value="1"/>
</dbReference>
<keyword evidence="2" id="KW-1185">Reference proteome</keyword>
<accession>A0A914C9R4</accession>
<dbReference type="PRINTS" id="PR01626">
    <property type="entry name" value="LCACHANNELB"/>
</dbReference>
<dbReference type="GO" id="GO:0005891">
    <property type="term" value="C:voltage-gated calcium channel complex"/>
    <property type="evidence" value="ECO:0007669"/>
    <property type="project" value="InterPro"/>
</dbReference>
<feature type="domain" description="Guanylate kinase/L-type calcium channel beta subunit" evidence="1">
    <location>
        <begin position="139"/>
        <end position="240"/>
    </location>
</feature>
<evidence type="ECO:0000313" key="3">
    <source>
        <dbReference type="WBParaSite" id="ACRNAN_Path_643.g2394.t1"/>
    </source>
</evidence>
<organism evidence="2 3">
    <name type="scientific">Acrobeloides nanus</name>
    <dbReference type="NCBI Taxonomy" id="290746"/>
    <lineage>
        <taxon>Eukaryota</taxon>
        <taxon>Metazoa</taxon>
        <taxon>Ecdysozoa</taxon>
        <taxon>Nematoda</taxon>
        <taxon>Chromadorea</taxon>
        <taxon>Rhabditida</taxon>
        <taxon>Tylenchina</taxon>
        <taxon>Cephalobomorpha</taxon>
        <taxon>Cephaloboidea</taxon>
        <taxon>Cephalobidae</taxon>
        <taxon>Acrobeloides</taxon>
    </lineage>
</organism>
<dbReference type="GO" id="GO:0005245">
    <property type="term" value="F:voltage-gated calcium channel activity"/>
    <property type="evidence" value="ECO:0007669"/>
    <property type="project" value="InterPro"/>
</dbReference>
<dbReference type="InterPro" id="IPR000584">
    <property type="entry name" value="VDCC_L_bsu"/>
</dbReference>